<name>A0ACB6QJJ3_9PLEO</name>
<proteinExistence type="predicted"/>
<gene>
    <name evidence="1" type="ORF">BDR25DRAFT_345234</name>
</gene>
<evidence type="ECO:0000313" key="2">
    <source>
        <dbReference type="Proteomes" id="UP000799755"/>
    </source>
</evidence>
<evidence type="ECO:0000313" key="1">
    <source>
        <dbReference type="EMBL" id="KAF2467070.1"/>
    </source>
</evidence>
<protein>
    <submittedName>
        <fullName evidence="1">Uncharacterized protein</fullName>
    </submittedName>
</protein>
<dbReference type="EMBL" id="MU003522">
    <property type="protein sequence ID" value="KAF2467070.1"/>
    <property type="molecule type" value="Genomic_DNA"/>
</dbReference>
<reference evidence="1" key="1">
    <citation type="journal article" date="2020" name="Stud. Mycol.">
        <title>101 Dothideomycetes genomes: a test case for predicting lifestyles and emergence of pathogens.</title>
        <authorList>
            <person name="Haridas S."/>
            <person name="Albert R."/>
            <person name="Binder M."/>
            <person name="Bloem J."/>
            <person name="Labutti K."/>
            <person name="Salamov A."/>
            <person name="Andreopoulos B."/>
            <person name="Baker S."/>
            <person name="Barry K."/>
            <person name="Bills G."/>
            <person name="Bluhm B."/>
            <person name="Cannon C."/>
            <person name="Castanera R."/>
            <person name="Culley D."/>
            <person name="Daum C."/>
            <person name="Ezra D."/>
            <person name="Gonzalez J."/>
            <person name="Henrissat B."/>
            <person name="Kuo A."/>
            <person name="Liang C."/>
            <person name="Lipzen A."/>
            <person name="Lutzoni F."/>
            <person name="Magnuson J."/>
            <person name="Mondo S."/>
            <person name="Nolan M."/>
            <person name="Ohm R."/>
            <person name="Pangilinan J."/>
            <person name="Park H.-J."/>
            <person name="Ramirez L."/>
            <person name="Alfaro M."/>
            <person name="Sun H."/>
            <person name="Tritt A."/>
            <person name="Yoshinaga Y."/>
            <person name="Zwiers L.-H."/>
            <person name="Turgeon B."/>
            <person name="Goodwin S."/>
            <person name="Spatafora J."/>
            <person name="Crous P."/>
            <person name="Grigoriev I."/>
        </authorList>
    </citation>
    <scope>NUCLEOTIDE SEQUENCE</scope>
    <source>
        <strain evidence="1">ATCC 200398</strain>
    </source>
</reference>
<sequence>MPDAHTAPISYWSGPGIIQGFITIPKSSKLSPEIFEKWFDEVYVPDLLATGIVISSWRFKAADPKYGKPKMFIHKCPDLSPVQAGKLHEVKIASDMFPTNGSVYDFIESETNIFSLVQLYETVKQHEDAATTVIMAAMEPSPGGEAELDAWYREEHNQQMSEQPGWKRTTRFNLLLHHKSDGKPTEPLSFLAIHEFGEGHKIGKDVVPLDPMTDWTKKCMAEARVIDAAVYTKVKTFGEAAASS</sequence>
<keyword evidence="2" id="KW-1185">Reference proteome</keyword>
<organism evidence="1 2">
    <name type="scientific">Lindgomyces ingoldianus</name>
    <dbReference type="NCBI Taxonomy" id="673940"/>
    <lineage>
        <taxon>Eukaryota</taxon>
        <taxon>Fungi</taxon>
        <taxon>Dikarya</taxon>
        <taxon>Ascomycota</taxon>
        <taxon>Pezizomycotina</taxon>
        <taxon>Dothideomycetes</taxon>
        <taxon>Pleosporomycetidae</taxon>
        <taxon>Pleosporales</taxon>
        <taxon>Lindgomycetaceae</taxon>
        <taxon>Lindgomyces</taxon>
    </lineage>
</organism>
<dbReference type="Proteomes" id="UP000799755">
    <property type="component" value="Unassembled WGS sequence"/>
</dbReference>
<comment type="caution">
    <text evidence="1">The sequence shown here is derived from an EMBL/GenBank/DDBJ whole genome shotgun (WGS) entry which is preliminary data.</text>
</comment>
<accession>A0ACB6QJJ3</accession>